<evidence type="ECO:0000256" key="2">
    <source>
        <dbReference type="ARBA" id="ARBA00012438"/>
    </source>
</evidence>
<feature type="domain" description="Histidine kinase" evidence="10">
    <location>
        <begin position="427"/>
        <end position="631"/>
    </location>
</feature>
<dbReference type="SMART" id="SM00387">
    <property type="entry name" value="HATPase_c"/>
    <property type="match status" value="1"/>
</dbReference>
<evidence type="ECO:0000256" key="4">
    <source>
        <dbReference type="ARBA" id="ARBA00022679"/>
    </source>
</evidence>
<dbReference type="Gene3D" id="1.10.287.130">
    <property type="match status" value="1"/>
</dbReference>
<dbReference type="PROSITE" id="PS50109">
    <property type="entry name" value="HIS_KIN"/>
    <property type="match status" value="1"/>
</dbReference>
<comment type="catalytic activity">
    <reaction evidence="1">
        <text>ATP + protein L-histidine = ADP + protein N-phospho-L-histidine.</text>
        <dbReference type="EC" id="2.7.13.3"/>
    </reaction>
</comment>
<protein>
    <recommendedName>
        <fullName evidence="2">histidine kinase</fullName>
        <ecNumber evidence="2">2.7.13.3</ecNumber>
    </recommendedName>
</protein>
<keyword evidence="6" id="KW-0418">Kinase</keyword>
<keyword evidence="9" id="KW-1133">Transmembrane helix</keyword>
<dbReference type="SUPFAM" id="SSF55874">
    <property type="entry name" value="ATPase domain of HSP90 chaperone/DNA topoisomerase II/histidine kinase"/>
    <property type="match status" value="1"/>
</dbReference>
<feature type="transmembrane region" description="Helical" evidence="9">
    <location>
        <begin position="182"/>
        <end position="202"/>
    </location>
</feature>
<dbReference type="InterPro" id="IPR003661">
    <property type="entry name" value="HisK_dim/P_dom"/>
</dbReference>
<dbReference type="InterPro" id="IPR003594">
    <property type="entry name" value="HATPase_dom"/>
</dbReference>
<keyword evidence="5" id="KW-0547">Nucleotide-binding</keyword>
<keyword evidence="7" id="KW-0067">ATP-binding</keyword>
<evidence type="ECO:0000256" key="7">
    <source>
        <dbReference type="ARBA" id="ARBA00022840"/>
    </source>
</evidence>
<gene>
    <name evidence="11" type="ORF">GJB61_00725</name>
</gene>
<dbReference type="InterPro" id="IPR005467">
    <property type="entry name" value="His_kinase_dom"/>
</dbReference>
<evidence type="ECO:0000259" key="10">
    <source>
        <dbReference type="PROSITE" id="PS50109"/>
    </source>
</evidence>
<dbReference type="InterPro" id="IPR036097">
    <property type="entry name" value="HisK_dim/P_sf"/>
</dbReference>
<dbReference type="InterPro" id="IPR004358">
    <property type="entry name" value="Sig_transdc_His_kin-like_C"/>
</dbReference>
<keyword evidence="4" id="KW-0808">Transferase</keyword>
<dbReference type="GO" id="GO:0000155">
    <property type="term" value="F:phosphorelay sensor kinase activity"/>
    <property type="evidence" value="ECO:0007669"/>
    <property type="project" value="InterPro"/>
</dbReference>
<dbReference type="CDD" id="cd00082">
    <property type="entry name" value="HisKA"/>
    <property type="match status" value="1"/>
</dbReference>
<feature type="transmembrane region" description="Helical" evidence="9">
    <location>
        <begin position="211"/>
        <end position="235"/>
    </location>
</feature>
<proteinExistence type="predicted"/>
<evidence type="ECO:0000313" key="12">
    <source>
        <dbReference type="Proteomes" id="UP000463051"/>
    </source>
</evidence>
<organism evidence="11 12">
    <name type="scientific">Paenibacillus monticola</name>
    <dbReference type="NCBI Taxonomy" id="2666075"/>
    <lineage>
        <taxon>Bacteria</taxon>
        <taxon>Bacillati</taxon>
        <taxon>Bacillota</taxon>
        <taxon>Bacilli</taxon>
        <taxon>Bacillales</taxon>
        <taxon>Paenibacillaceae</taxon>
        <taxon>Paenibacillus</taxon>
    </lineage>
</organism>
<feature type="transmembrane region" description="Helical" evidence="9">
    <location>
        <begin position="282"/>
        <end position="301"/>
    </location>
</feature>
<evidence type="ECO:0000256" key="3">
    <source>
        <dbReference type="ARBA" id="ARBA00022553"/>
    </source>
</evidence>
<dbReference type="EC" id="2.7.13.3" evidence="2"/>
<feature type="transmembrane region" description="Helical" evidence="9">
    <location>
        <begin position="369"/>
        <end position="387"/>
    </location>
</feature>
<dbReference type="RefSeq" id="WP_154116171.1">
    <property type="nucleotide sequence ID" value="NZ_WJXB01000001.1"/>
</dbReference>
<dbReference type="PANTHER" id="PTHR43065:SF53">
    <property type="entry name" value="SPORULATION KINASE B"/>
    <property type="match status" value="1"/>
</dbReference>
<keyword evidence="12" id="KW-1185">Reference proteome</keyword>
<evidence type="ECO:0000256" key="8">
    <source>
        <dbReference type="ARBA" id="ARBA00023012"/>
    </source>
</evidence>
<accession>A0A7X2KZC3</accession>
<reference evidence="11 12" key="1">
    <citation type="submission" date="2019-11" db="EMBL/GenBank/DDBJ databases">
        <title>Paenibacillus monticola sp. nov., a novel PGPR strain isolated from mountain sample in China.</title>
        <authorList>
            <person name="Zhao Q."/>
            <person name="Li H.-P."/>
            <person name="Zhang J.-L."/>
        </authorList>
    </citation>
    <scope>NUCLEOTIDE SEQUENCE [LARGE SCALE GENOMIC DNA]</scope>
    <source>
        <strain evidence="11 12">LC-T2</strain>
    </source>
</reference>
<keyword evidence="9" id="KW-0472">Membrane</keyword>
<evidence type="ECO:0000256" key="5">
    <source>
        <dbReference type="ARBA" id="ARBA00022741"/>
    </source>
</evidence>
<dbReference type="InterPro" id="IPR011623">
    <property type="entry name" value="7TMR_DISM_rcpt_extracell_dom1"/>
</dbReference>
<dbReference type="Proteomes" id="UP000463051">
    <property type="component" value="Unassembled WGS sequence"/>
</dbReference>
<evidence type="ECO:0000256" key="6">
    <source>
        <dbReference type="ARBA" id="ARBA00022777"/>
    </source>
</evidence>
<evidence type="ECO:0000256" key="1">
    <source>
        <dbReference type="ARBA" id="ARBA00000085"/>
    </source>
</evidence>
<comment type="caution">
    <text evidence="11">The sequence shown here is derived from an EMBL/GenBank/DDBJ whole genome shotgun (WGS) entry which is preliminary data.</text>
</comment>
<feature type="transmembrane region" description="Helical" evidence="9">
    <location>
        <begin position="241"/>
        <end position="261"/>
    </location>
</feature>
<dbReference type="Gene3D" id="3.30.565.10">
    <property type="entry name" value="Histidine kinase-like ATPase, C-terminal domain"/>
    <property type="match status" value="1"/>
</dbReference>
<keyword evidence="8" id="KW-0902">Two-component regulatory system</keyword>
<dbReference type="Pfam" id="PF00512">
    <property type="entry name" value="HisKA"/>
    <property type="match status" value="1"/>
</dbReference>
<feature type="transmembrane region" description="Helical" evidence="9">
    <location>
        <begin position="307"/>
        <end position="333"/>
    </location>
</feature>
<dbReference type="SUPFAM" id="SSF47384">
    <property type="entry name" value="Homodimeric domain of signal transducing histidine kinase"/>
    <property type="match status" value="1"/>
</dbReference>
<dbReference type="PRINTS" id="PR00344">
    <property type="entry name" value="BCTRLSENSOR"/>
</dbReference>
<dbReference type="Pfam" id="PF07695">
    <property type="entry name" value="7TMR-DISM_7TM"/>
    <property type="match status" value="1"/>
</dbReference>
<dbReference type="Pfam" id="PF02518">
    <property type="entry name" value="HATPase_c"/>
    <property type="match status" value="1"/>
</dbReference>
<sequence length="633" mass="70469">MKLPLQKTAAAMLVLLLLTAILFIGIAMEFSGHSETVLASWELKWASTGDVPTTEDSAAISEADWVKVIAIGSNQIVPEGITAAWQRFSLPYYTENSAFLINKVYGNNIKAFLNHSLIYDSQGQSNYNGSKVLIPLPEDASGGQIYLWSSSGGKEFGIEGGIRVGSYGELLAFYVKQDLMDLIIGATLIFMAIVLLVCSLFLKRELFSSGLLLVLVILSFGVMVVTYSPFLPLILSNHGRVIELIFDLALFILLPAFTFYFEKIFGPGKNSIVTRVRKFQMGYSVFCVCLAMLNVLVSYQLADFYKFMSVTGIGVLISLQLIFLLVLTIIYAYSGNTDAIIFSIGFSVFTILSLFELVLYYMSSGEYHFYWWKWGMVIFVVSLIVILGRRFARNHEQVIEYSRDLERFNDNLQRSEKMEIISELAASVAHEVRNPLQVTRGFLQILGERSSKKEKEYLQMAMSELDRASLIITDFLTFAKPGLETVDLLEVDEELKHVAGILVPLANLQGGAIELKVERGLQVLGSSAKFKQAFINIIKNSIESLQEEGLITVTAWKSEDEIIISVHDNGEGMNSSELARLGEPYYSNKTKGTGLGLMVTFRIIEAMDGSIQFKSEKGEGTKVVVNLPVTVRK</sequence>
<dbReference type="InterPro" id="IPR036890">
    <property type="entry name" value="HATPase_C_sf"/>
</dbReference>
<name>A0A7X2KZC3_9BACL</name>
<dbReference type="SMART" id="SM00388">
    <property type="entry name" value="HisKA"/>
    <property type="match status" value="1"/>
</dbReference>
<evidence type="ECO:0000313" key="11">
    <source>
        <dbReference type="EMBL" id="MRN51532.1"/>
    </source>
</evidence>
<keyword evidence="3" id="KW-0597">Phosphoprotein</keyword>
<dbReference type="AlphaFoldDB" id="A0A7X2KZC3"/>
<dbReference type="EMBL" id="WJXB01000001">
    <property type="protein sequence ID" value="MRN51532.1"/>
    <property type="molecule type" value="Genomic_DNA"/>
</dbReference>
<feature type="transmembrane region" description="Helical" evidence="9">
    <location>
        <begin position="340"/>
        <end position="363"/>
    </location>
</feature>
<keyword evidence="9" id="KW-0812">Transmembrane</keyword>
<dbReference type="PANTHER" id="PTHR43065">
    <property type="entry name" value="SENSOR HISTIDINE KINASE"/>
    <property type="match status" value="1"/>
</dbReference>
<dbReference type="GO" id="GO:0005524">
    <property type="term" value="F:ATP binding"/>
    <property type="evidence" value="ECO:0007669"/>
    <property type="project" value="UniProtKB-KW"/>
</dbReference>
<evidence type="ECO:0000256" key="9">
    <source>
        <dbReference type="SAM" id="Phobius"/>
    </source>
</evidence>